<organism evidence="17 18">
    <name type="scientific">Kumtagia ephedrae</name>
    <dbReference type="NCBI Taxonomy" id="2116701"/>
    <lineage>
        <taxon>Bacteria</taxon>
        <taxon>Pseudomonadati</taxon>
        <taxon>Pseudomonadota</taxon>
        <taxon>Alphaproteobacteria</taxon>
        <taxon>Hyphomicrobiales</taxon>
        <taxon>Phyllobacteriaceae</taxon>
        <taxon>Kumtagia</taxon>
    </lineage>
</organism>
<dbReference type="FunFam" id="1.10.340.30:FF:000002">
    <property type="entry name" value="Adenine DNA glycosylase"/>
    <property type="match status" value="1"/>
</dbReference>
<evidence type="ECO:0000256" key="7">
    <source>
        <dbReference type="ARBA" id="ARBA00022723"/>
    </source>
</evidence>
<comment type="catalytic activity">
    <reaction evidence="1 14">
        <text>Hydrolyzes free adenine bases from 7,8-dihydro-8-oxoguanine:adenine mismatched double-stranded DNA, leaving an apurinic site.</text>
        <dbReference type="EC" id="3.2.2.31"/>
    </reaction>
</comment>
<protein>
    <recommendedName>
        <fullName evidence="5 14">Adenine DNA glycosylase</fullName>
        <ecNumber evidence="4 14">3.2.2.31</ecNumber>
    </recommendedName>
</protein>
<proteinExistence type="inferred from homology"/>
<evidence type="ECO:0000256" key="14">
    <source>
        <dbReference type="RuleBase" id="RU365096"/>
    </source>
</evidence>
<dbReference type="EC" id="3.2.2.31" evidence="4 14"/>
<keyword evidence="7" id="KW-0479">Metal-binding</keyword>
<comment type="caution">
    <text evidence="17">The sequence shown here is derived from an EMBL/GenBank/DDBJ whole genome shotgun (WGS) entry which is preliminary data.</text>
</comment>
<dbReference type="NCBIfam" id="TIGR01084">
    <property type="entry name" value="mutY"/>
    <property type="match status" value="1"/>
</dbReference>
<dbReference type="InterPro" id="IPR023170">
    <property type="entry name" value="HhH_base_excis_C"/>
</dbReference>
<accession>A0A2P7SJ27</accession>
<evidence type="ECO:0000259" key="16">
    <source>
        <dbReference type="SMART" id="SM00478"/>
    </source>
</evidence>
<dbReference type="Gene3D" id="1.10.340.30">
    <property type="entry name" value="Hypothetical protein, domain 2"/>
    <property type="match status" value="1"/>
</dbReference>
<evidence type="ECO:0000256" key="9">
    <source>
        <dbReference type="ARBA" id="ARBA00022801"/>
    </source>
</evidence>
<keyword evidence="11" id="KW-0411">Iron-sulfur</keyword>
<dbReference type="GO" id="GO:0046872">
    <property type="term" value="F:metal ion binding"/>
    <property type="evidence" value="ECO:0007669"/>
    <property type="project" value="UniProtKB-UniRule"/>
</dbReference>
<dbReference type="Gene3D" id="3.90.79.10">
    <property type="entry name" value="Nucleoside Triphosphate Pyrophosphohydrolase"/>
    <property type="match status" value="1"/>
</dbReference>
<keyword evidence="18" id="KW-1185">Reference proteome</keyword>
<dbReference type="Gene3D" id="1.10.1670.10">
    <property type="entry name" value="Helix-hairpin-Helix base-excision DNA repair enzymes (C-terminal)"/>
    <property type="match status" value="1"/>
</dbReference>
<evidence type="ECO:0000256" key="1">
    <source>
        <dbReference type="ARBA" id="ARBA00000843"/>
    </source>
</evidence>
<evidence type="ECO:0000256" key="5">
    <source>
        <dbReference type="ARBA" id="ARBA00022023"/>
    </source>
</evidence>
<evidence type="ECO:0000256" key="11">
    <source>
        <dbReference type="ARBA" id="ARBA00023014"/>
    </source>
</evidence>
<dbReference type="GO" id="GO:0006284">
    <property type="term" value="P:base-excision repair"/>
    <property type="evidence" value="ECO:0007669"/>
    <property type="project" value="UniProtKB-UniRule"/>
</dbReference>
<sequence>MATASRSIIADAAPPDVAARLLAWYDAHHRDLPWRVPPAELKRGVRPDPYHVWLSEIMLQQTTVEAVKPYFRDFLAKWPDVQALAAAPAEDVMRAWAGLGYYSRARNLKACANLVATLPDGFPDTEDGLRALPGIGAYTAAAIAAIAFGRPAAVVDGNVERVTARLFDIRTPLPEAKPEIRERVAELVPADRPGDFAQAMMDLGATICTPKRPRCMLCPLRADCRAILSGDPELLPLKAPKADRPKRRGVAYVAVRADGAVLMRTRPEKGLLGGMTEVPSSGWDGGRAAPNGRDDPPFPADWRRAGTIAHVFTHFSLDLDVFRADVGPAEAPPGHRWVAARDVAGEALPTVMKKAIEAAIPGATRKQRTTANRGTI</sequence>
<dbReference type="InterPro" id="IPR000445">
    <property type="entry name" value="HhH_motif"/>
</dbReference>
<dbReference type="Pfam" id="PF14815">
    <property type="entry name" value="NUDIX_4"/>
    <property type="match status" value="1"/>
</dbReference>
<dbReference type="SUPFAM" id="SSF48150">
    <property type="entry name" value="DNA-glycosylase"/>
    <property type="match status" value="1"/>
</dbReference>
<dbReference type="AlphaFoldDB" id="A0A2P7SJ27"/>
<dbReference type="InterPro" id="IPR029119">
    <property type="entry name" value="MutY_C"/>
</dbReference>
<dbReference type="GO" id="GO:0032357">
    <property type="term" value="F:oxidized purine DNA binding"/>
    <property type="evidence" value="ECO:0007669"/>
    <property type="project" value="TreeGrafter"/>
</dbReference>
<evidence type="ECO:0000313" key="17">
    <source>
        <dbReference type="EMBL" id="PSJ62484.1"/>
    </source>
</evidence>
<keyword evidence="13 14" id="KW-0326">Glycosidase</keyword>
<dbReference type="InterPro" id="IPR044298">
    <property type="entry name" value="MIG/MutY"/>
</dbReference>
<name>A0A2P7SJ27_9HYPH</name>
<dbReference type="PANTHER" id="PTHR42944">
    <property type="entry name" value="ADENINE DNA GLYCOSYLASE"/>
    <property type="match status" value="1"/>
</dbReference>
<evidence type="ECO:0000256" key="3">
    <source>
        <dbReference type="ARBA" id="ARBA00008343"/>
    </source>
</evidence>
<dbReference type="Pfam" id="PF00633">
    <property type="entry name" value="HHH"/>
    <property type="match status" value="1"/>
</dbReference>
<evidence type="ECO:0000256" key="4">
    <source>
        <dbReference type="ARBA" id="ARBA00012045"/>
    </source>
</evidence>
<evidence type="ECO:0000256" key="6">
    <source>
        <dbReference type="ARBA" id="ARBA00022485"/>
    </source>
</evidence>
<dbReference type="SMART" id="SM00525">
    <property type="entry name" value="FES"/>
    <property type="match status" value="1"/>
</dbReference>
<dbReference type="InterPro" id="IPR015797">
    <property type="entry name" value="NUDIX_hydrolase-like_dom_sf"/>
</dbReference>
<evidence type="ECO:0000256" key="12">
    <source>
        <dbReference type="ARBA" id="ARBA00023204"/>
    </source>
</evidence>
<keyword evidence="6" id="KW-0004">4Fe-4S</keyword>
<dbReference type="SUPFAM" id="SSF55811">
    <property type="entry name" value="Nudix"/>
    <property type="match status" value="1"/>
</dbReference>
<evidence type="ECO:0000256" key="13">
    <source>
        <dbReference type="ARBA" id="ARBA00023295"/>
    </source>
</evidence>
<dbReference type="OrthoDB" id="9802365at2"/>
<dbReference type="GO" id="GO:0006298">
    <property type="term" value="P:mismatch repair"/>
    <property type="evidence" value="ECO:0007669"/>
    <property type="project" value="TreeGrafter"/>
</dbReference>
<dbReference type="GO" id="GO:0051539">
    <property type="term" value="F:4 iron, 4 sulfur cluster binding"/>
    <property type="evidence" value="ECO:0007669"/>
    <property type="project" value="UniProtKB-UniRule"/>
</dbReference>
<gene>
    <name evidence="17" type="primary">mutY</name>
    <name evidence="17" type="ORF">C7I84_07695</name>
</gene>
<dbReference type="GO" id="GO:0035485">
    <property type="term" value="F:adenine/guanine mispair binding"/>
    <property type="evidence" value="ECO:0007669"/>
    <property type="project" value="TreeGrafter"/>
</dbReference>
<dbReference type="EMBL" id="PXYK01000006">
    <property type="protein sequence ID" value="PSJ62484.1"/>
    <property type="molecule type" value="Genomic_DNA"/>
</dbReference>
<dbReference type="InterPro" id="IPR003651">
    <property type="entry name" value="Endonuclease3_FeS-loop_motif"/>
</dbReference>
<dbReference type="PROSITE" id="PS00764">
    <property type="entry name" value="ENDONUCLEASE_III_1"/>
    <property type="match status" value="1"/>
</dbReference>
<keyword evidence="10 14" id="KW-0408">Iron</keyword>
<evidence type="ECO:0000256" key="8">
    <source>
        <dbReference type="ARBA" id="ARBA00022763"/>
    </source>
</evidence>
<dbReference type="InterPro" id="IPR011257">
    <property type="entry name" value="DNA_glycosylase"/>
</dbReference>
<keyword evidence="8 14" id="KW-0227">DNA damage</keyword>
<evidence type="ECO:0000256" key="10">
    <source>
        <dbReference type="ARBA" id="ARBA00023004"/>
    </source>
</evidence>
<comment type="similarity">
    <text evidence="3 14">Belongs to the Nth/MutY family.</text>
</comment>
<keyword evidence="9" id="KW-0378">Hydrolase</keyword>
<comment type="function">
    <text evidence="2">Adenine glycosylase active on G-A mispairs. MutY also corrects error-prone DNA synthesis past GO lesions which are due to the oxidatively damaged form of guanine: 7,8-dihydro-8-oxoguanine (8-oxo-dGTP).</text>
</comment>
<reference evidence="17 18" key="1">
    <citation type="submission" date="2018-03" db="EMBL/GenBank/DDBJ databases">
        <title>The draft genome of Mesorhizobium sp. 6GN-30.</title>
        <authorList>
            <person name="Liu L."/>
            <person name="Li L."/>
            <person name="Wang T."/>
            <person name="Zhang X."/>
            <person name="Liang L."/>
        </authorList>
    </citation>
    <scope>NUCLEOTIDE SEQUENCE [LARGE SCALE GENOMIC DNA]</scope>
    <source>
        <strain evidence="17 18">6GN30</strain>
    </source>
</reference>
<comment type="cofactor">
    <cofactor evidence="14">
        <name>[4Fe-4S] cluster</name>
        <dbReference type="ChEBI" id="CHEBI:49883"/>
    </cofactor>
    <text evidence="14">Binds 1 [4Fe-4S] cluster.</text>
</comment>
<dbReference type="PANTHER" id="PTHR42944:SF1">
    <property type="entry name" value="ADENINE DNA GLYCOSYLASE"/>
    <property type="match status" value="1"/>
</dbReference>
<feature type="domain" description="HhH-GPD" evidence="16">
    <location>
        <begin position="58"/>
        <end position="206"/>
    </location>
</feature>
<dbReference type="RefSeq" id="WP_106771586.1">
    <property type="nucleotide sequence ID" value="NZ_PXYK01000006.1"/>
</dbReference>
<keyword evidence="12" id="KW-0234">DNA repair</keyword>
<evidence type="ECO:0000313" key="18">
    <source>
        <dbReference type="Proteomes" id="UP000241229"/>
    </source>
</evidence>
<dbReference type="CDD" id="cd03431">
    <property type="entry name" value="NUDIX_DNA_Glycosylase_C-MutY"/>
    <property type="match status" value="1"/>
</dbReference>
<dbReference type="SMART" id="SM00478">
    <property type="entry name" value="ENDO3c"/>
    <property type="match status" value="1"/>
</dbReference>
<evidence type="ECO:0000256" key="15">
    <source>
        <dbReference type="SAM" id="MobiDB-lite"/>
    </source>
</evidence>
<dbReference type="GO" id="GO:0034039">
    <property type="term" value="F:8-oxo-7,8-dihydroguanine DNA N-glycosylase activity"/>
    <property type="evidence" value="ECO:0007669"/>
    <property type="project" value="TreeGrafter"/>
</dbReference>
<dbReference type="InterPro" id="IPR003265">
    <property type="entry name" value="HhH-GPD_domain"/>
</dbReference>
<dbReference type="GO" id="GO:0000701">
    <property type="term" value="F:purine-specific mismatch base pair DNA N-glycosylase activity"/>
    <property type="evidence" value="ECO:0007669"/>
    <property type="project" value="UniProtKB-EC"/>
</dbReference>
<evidence type="ECO:0000256" key="2">
    <source>
        <dbReference type="ARBA" id="ARBA00002933"/>
    </source>
</evidence>
<dbReference type="InterPro" id="IPR005760">
    <property type="entry name" value="A/G_AdeGlyc_MutY"/>
</dbReference>
<dbReference type="Proteomes" id="UP000241229">
    <property type="component" value="Unassembled WGS sequence"/>
</dbReference>
<dbReference type="InterPro" id="IPR004035">
    <property type="entry name" value="Endouclease-III_FeS-bd_BS"/>
</dbReference>
<dbReference type="Pfam" id="PF00730">
    <property type="entry name" value="HhH-GPD"/>
    <property type="match status" value="1"/>
</dbReference>
<feature type="region of interest" description="Disordered" evidence="15">
    <location>
        <begin position="271"/>
        <end position="295"/>
    </location>
</feature>
<dbReference type="CDD" id="cd00056">
    <property type="entry name" value="ENDO3c"/>
    <property type="match status" value="1"/>
</dbReference>